<organism evidence="1 2">
    <name type="scientific">Phormidium tenue FACHB-1050</name>
    <dbReference type="NCBI Taxonomy" id="2692857"/>
    <lineage>
        <taxon>Bacteria</taxon>
        <taxon>Bacillati</taxon>
        <taxon>Cyanobacteriota</taxon>
        <taxon>Cyanophyceae</taxon>
        <taxon>Oscillatoriophycideae</taxon>
        <taxon>Oscillatoriales</taxon>
        <taxon>Oscillatoriaceae</taxon>
        <taxon>Phormidium</taxon>
    </lineage>
</organism>
<evidence type="ECO:0000313" key="2">
    <source>
        <dbReference type="Proteomes" id="UP000618445"/>
    </source>
</evidence>
<sequence>MQTLTVGNILEAISVLAFEDQLFVAETLQKRMVELRRKQIALRIQEAEENYRLGKVRTGSIEDLMMDSSDD</sequence>
<gene>
    <name evidence="1" type="ORF">H6G05_04300</name>
</gene>
<keyword evidence="2" id="KW-1185">Reference proteome</keyword>
<evidence type="ECO:0000313" key="1">
    <source>
        <dbReference type="EMBL" id="MBD2316072.1"/>
    </source>
</evidence>
<name>A0ABR8C746_9CYAN</name>
<protein>
    <submittedName>
        <fullName evidence="1">Uncharacterized protein</fullName>
    </submittedName>
</protein>
<reference evidence="1 2" key="1">
    <citation type="journal article" date="2020" name="ISME J.">
        <title>Comparative genomics reveals insights into cyanobacterial evolution and habitat adaptation.</title>
        <authorList>
            <person name="Chen M.Y."/>
            <person name="Teng W.K."/>
            <person name="Zhao L."/>
            <person name="Hu C.X."/>
            <person name="Zhou Y.K."/>
            <person name="Han B.P."/>
            <person name="Song L.R."/>
            <person name="Shu W.S."/>
        </authorList>
    </citation>
    <scope>NUCLEOTIDE SEQUENCE [LARGE SCALE GENOMIC DNA]</scope>
    <source>
        <strain evidence="1 2">FACHB-1050</strain>
    </source>
</reference>
<dbReference type="EMBL" id="JACJQY010000004">
    <property type="protein sequence ID" value="MBD2316072.1"/>
    <property type="molecule type" value="Genomic_DNA"/>
</dbReference>
<accession>A0ABR8C746</accession>
<comment type="caution">
    <text evidence="1">The sequence shown here is derived from an EMBL/GenBank/DDBJ whole genome shotgun (WGS) entry which is preliminary data.</text>
</comment>
<dbReference type="Proteomes" id="UP000618445">
    <property type="component" value="Unassembled WGS sequence"/>
</dbReference>
<dbReference type="RefSeq" id="WP_190576612.1">
    <property type="nucleotide sequence ID" value="NZ_CAWPQU010000034.1"/>
</dbReference>
<proteinExistence type="predicted"/>